<name>A0A1E7FUF0_9STRA</name>
<gene>
    <name evidence="9" type="ORF">FRACYDRAFT_179502</name>
</gene>
<evidence type="ECO:0000256" key="5">
    <source>
        <dbReference type="ARBA" id="ARBA00022801"/>
    </source>
</evidence>
<keyword evidence="3 7" id="KW-0645">Protease</keyword>
<dbReference type="InterPro" id="IPR001394">
    <property type="entry name" value="Peptidase_C19_UCH"/>
</dbReference>
<comment type="catalytic activity">
    <reaction evidence="1 7">
        <text>Thiol-dependent hydrolysis of ester, thioester, amide, peptide and isopeptide bonds formed by the C-terminal Gly of ubiquitin (a 76-residue protein attached to proteins as an intracellular targeting signal).</text>
        <dbReference type="EC" id="3.4.19.12"/>
    </reaction>
</comment>
<dbReference type="PANTHER" id="PTHR21646:SF24">
    <property type="entry name" value="UBIQUITIN CARBOXYL-TERMINAL HYDROLASE"/>
    <property type="match status" value="1"/>
</dbReference>
<dbReference type="InParanoid" id="A0A1E7FUF0"/>
<dbReference type="KEGG" id="fcy:FRACYDRAFT_179502"/>
<dbReference type="SUPFAM" id="SSF54001">
    <property type="entry name" value="Cysteine proteinases"/>
    <property type="match status" value="1"/>
</dbReference>
<evidence type="ECO:0000313" key="10">
    <source>
        <dbReference type="Proteomes" id="UP000095751"/>
    </source>
</evidence>
<evidence type="ECO:0000256" key="4">
    <source>
        <dbReference type="ARBA" id="ARBA00022786"/>
    </source>
</evidence>
<protein>
    <recommendedName>
        <fullName evidence="7">Ubiquitin carboxyl-terminal hydrolase</fullName>
        <ecNumber evidence="7">3.4.19.12</ecNumber>
    </recommendedName>
</protein>
<evidence type="ECO:0000256" key="6">
    <source>
        <dbReference type="ARBA" id="ARBA00022807"/>
    </source>
</evidence>
<evidence type="ECO:0000256" key="7">
    <source>
        <dbReference type="RuleBase" id="RU366025"/>
    </source>
</evidence>
<organism evidence="9 10">
    <name type="scientific">Fragilariopsis cylindrus CCMP1102</name>
    <dbReference type="NCBI Taxonomy" id="635003"/>
    <lineage>
        <taxon>Eukaryota</taxon>
        <taxon>Sar</taxon>
        <taxon>Stramenopiles</taxon>
        <taxon>Ochrophyta</taxon>
        <taxon>Bacillariophyta</taxon>
        <taxon>Bacillariophyceae</taxon>
        <taxon>Bacillariophycidae</taxon>
        <taxon>Bacillariales</taxon>
        <taxon>Bacillariaceae</taxon>
        <taxon>Fragilariopsis</taxon>
    </lineage>
</organism>
<dbReference type="Gene3D" id="3.90.70.10">
    <property type="entry name" value="Cysteine proteinases"/>
    <property type="match status" value="1"/>
</dbReference>
<accession>A0A1E7FUF0</accession>
<dbReference type="EC" id="3.4.19.12" evidence="7"/>
<evidence type="ECO:0000256" key="1">
    <source>
        <dbReference type="ARBA" id="ARBA00000707"/>
    </source>
</evidence>
<dbReference type="GO" id="GO:0006508">
    <property type="term" value="P:proteolysis"/>
    <property type="evidence" value="ECO:0007669"/>
    <property type="project" value="UniProtKB-KW"/>
</dbReference>
<evidence type="ECO:0000256" key="3">
    <source>
        <dbReference type="ARBA" id="ARBA00022670"/>
    </source>
</evidence>
<dbReference type="PROSITE" id="PS00973">
    <property type="entry name" value="USP_2"/>
    <property type="match status" value="1"/>
</dbReference>
<dbReference type="OrthoDB" id="292964at2759"/>
<dbReference type="InterPro" id="IPR018200">
    <property type="entry name" value="USP_CS"/>
</dbReference>
<reference evidence="9 10" key="1">
    <citation type="submission" date="2016-09" db="EMBL/GenBank/DDBJ databases">
        <title>Extensive genetic diversity and differential bi-allelic expression allows diatom success in the polar Southern Ocean.</title>
        <authorList>
            <consortium name="DOE Joint Genome Institute"/>
            <person name="Mock T."/>
            <person name="Otillar R.P."/>
            <person name="Strauss J."/>
            <person name="Dupont C."/>
            <person name="Frickenhaus S."/>
            <person name="Maumus F."/>
            <person name="Mcmullan M."/>
            <person name="Sanges R."/>
            <person name="Schmutz J."/>
            <person name="Toseland A."/>
            <person name="Valas R."/>
            <person name="Veluchamy A."/>
            <person name="Ward B.J."/>
            <person name="Allen A."/>
            <person name="Barry K."/>
            <person name="Falciatore A."/>
            <person name="Ferrante M."/>
            <person name="Fortunato A.E."/>
            <person name="Gloeckner G."/>
            <person name="Gruber A."/>
            <person name="Hipkin R."/>
            <person name="Janech M."/>
            <person name="Kroth P."/>
            <person name="Leese F."/>
            <person name="Lindquist E."/>
            <person name="Lyon B.R."/>
            <person name="Martin J."/>
            <person name="Mayer C."/>
            <person name="Parker M."/>
            <person name="Quesneville H."/>
            <person name="Raymond J."/>
            <person name="Uhlig C."/>
            <person name="Valentin K.U."/>
            <person name="Worden A.Z."/>
            <person name="Armbrust E.V."/>
            <person name="Bowler C."/>
            <person name="Green B."/>
            <person name="Moulton V."/>
            <person name="Van Oosterhout C."/>
            <person name="Grigoriev I."/>
        </authorList>
    </citation>
    <scope>NUCLEOTIDE SEQUENCE [LARGE SCALE GENOMIC DNA]</scope>
    <source>
        <strain evidence="9 10">CCMP1102</strain>
    </source>
</reference>
<comment type="similarity">
    <text evidence="2 7">Belongs to the peptidase C19 family.</text>
</comment>
<keyword evidence="10" id="KW-1185">Reference proteome</keyword>
<evidence type="ECO:0000259" key="8">
    <source>
        <dbReference type="PROSITE" id="PS50235"/>
    </source>
</evidence>
<keyword evidence="4 7" id="KW-0833">Ubl conjugation pathway</keyword>
<dbReference type="GO" id="GO:0016579">
    <property type="term" value="P:protein deubiquitination"/>
    <property type="evidence" value="ECO:0007669"/>
    <property type="project" value="InterPro"/>
</dbReference>
<keyword evidence="5 7" id="KW-0378">Hydrolase</keyword>
<evidence type="ECO:0000256" key="2">
    <source>
        <dbReference type="ARBA" id="ARBA00009085"/>
    </source>
</evidence>
<dbReference type="EMBL" id="KV784353">
    <property type="protein sequence ID" value="OEU21764.1"/>
    <property type="molecule type" value="Genomic_DNA"/>
</dbReference>
<feature type="domain" description="USP" evidence="8">
    <location>
        <begin position="11"/>
        <end position="360"/>
    </location>
</feature>
<dbReference type="PANTHER" id="PTHR21646">
    <property type="entry name" value="UBIQUITIN CARBOXYL-TERMINAL HYDROLASE"/>
    <property type="match status" value="1"/>
</dbReference>
<dbReference type="Proteomes" id="UP000095751">
    <property type="component" value="Unassembled WGS sequence"/>
</dbReference>
<keyword evidence="6 7" id="KW-0788">Thiol protease</keyword>
<evidence type="ECO:0000313" key="9">
    <source>
        <dbReference type="EMBL" id="OEU21764.1"/>
    </source>
</evidence>
<dbReference type="GO" id="GO:0004843">
    <property type="term" value="F:cysteine-type deubiquitinase activity"/>
    <property type="evidence" value="ECO:0007669"/>
    <property type="project" value="UniProtKB-UniRule"/>
</dbReference>
<dbReference type="InterPro" id="IPR050185">
    <property type="entry name" value="Ub_carboxyl-term_hydrolase"/>
</dbReference>
<dbReference type="Pfam" id="PF00443">
    <property type="entry name" value="UCH"/>
    <property type="match status" value="1"/>
</dbReference>
<dbReference type="CDD" id="cd02674">
    <property type="entry name" value="Peptidase_C19R"/>
    <property type="match status" value="1"/>
</dbReference>
<dbReference type="InterPro" id="IPR028889">
    <property type="entry name" value="USP"/>
</dbReference>
<proteinExistence type="inferred from homology"/>
<dbReference type="AlphaFoldDB" id="A0A1E7FUF0"/>
<dbReference type="InterPro" id="IPR038765">
    <property type="entry name" value="Papain-like_cys_pep_sf"/>
</dbReference>
<dbReference type="PROSITE" id="PS50235">
    <property type="entry name" value="USP_3"/>
    <property type="match status" value="1"/>
</dbReference>
<sequence length="400" mass="45267">MRGTPPAPGAVGMHNLGNSCFLNSIIQCLNHIAPLTQYFLEGKFSEEINRQNPLGSGGHVAIAYAALLKEVWSGNYSALAPRLLKQTVASFAPQFRNSYQHDSQEFCQFLMDGIHEDCNRVTKKPYVEELEGFGMKDEKAAIETWRKHLLRHDSIIVDRCQGMHRSHLTCPSCGRESIKFDVFSTISLPVVLEEKEDSTNKTVIRVEDCIEKFLEGEQLDEMNAWYCQGCKKHVCALKVIALWSVPDILILHLKRFQFENCSVSNNILRSKIDDKVTFPLDNLDLRKYVLGPTDVDAPPIYNLFGVSEHVGVTANSGHYTATVRNCKDGRWYRYNDAHVGETTGETSITGNAYLLFYQRAKGNAKWGGMEKAMTDKQVDPYNEIELDEDGFQEVKTKKKK</sequence>
<dbReference type="PROSITE" id="PS00972">
    <property type="entry name" value="USP_1"/>
    <property type="match status" value="1"/>
</dbReference>